<organism evidence="2 3">
    <name type="scientific">Legionella pneumophila subsp. pneumophila</name>
    <dbReference type="NCBI Taxonomy" id="91891"/>
    <lineage>
        <taxon>Bacteria</taxon>
        <taxon>Pseudomonadati</taxon>
        <taxon>Pseudomonadota</taxon>
        <taxon>Gammaproteobacteria</taxon>
        <taxon>Legionellales</taxon>
        <taxon>Legionellaceae</taxon>
        <taxon>Legionella</taxon>
    </lineage>
</organism>
<gene>
    <name evidence="2" type="ORF">D1H98_02890</name>
</gene>
<dbReference type="Proteomes" id="UP000277145">
    <property type="component" value="Unassembled WGS sequence"/>
</dbReference>
<proteinExistence type="inferred from homology"/>
<dbReference type="HAMAP" id="MF_02088">
    <property type="entry name" value="Q_prec_transport"/>
    <property type="match status" value="1"/>
</dbReference>
<dbReference type="PANTHER" id="PTHR34300:SF1">
    <property type="entry name" value="QUEUOSINE PRECURSOR TRANSPORTER"/>
    <property type="match status" value="1"/>
</dbReference>
<feature type="transmembrane region" description="Helical" evidence="1">
    <location>
        <begin position="157"/>
        <end position="180"/>
    </location>
</feature>
<reference evidence="2 3" key="1">
    <citation type="submission" date="2018-08" db="EMBL/GenBank/DDBJ databases">
        <title>Genome Sequences of Legionella pneumophila subsp. pneumophila Isolates, Recovered from a Drinking Water System in a Large Builging.</title>
        <authorList>
            <person name="Gomez-Alvarez V."/>
            <person name="Boczek L."/>
            <person name="King D."/>
            <person name="Pemberton A."/>
            <person name="Pfaller S."/>
            <person name="Rodgers M."/>
            <person name="Santodomingo J."/>
            <person name="Revetta R."/>
        </authorList>
    </citation>
    <scope>NUCLEOTIDE SEQUENCE [LARGE SCALE GENOMIC DNA]</scope>
    <source>
        <strain evidence="2 3">L01C.1</strain>
    </source>
</reference>
<evidence type="ECO:0000313" key="2">
    <source>
        <dbReference type="EMBL" id="RJY33765.1"/>
    </source>
</evidence>
<evidence type="ECO:0000256" key="1">
    <source>
        <dbReference type="HAMAP-Rule" id="MF_02088"/>
    </source>
</evidence>
<protein>
    <recommendedName>
        <fullName evidence="1">Probable queuosine precursor transporter</fullName>
        <shortName evidence="1">Q precursor transporter</shortName>
    </recommendedName>
</protein>
<comment type="subcellular location">
    <subcellularLocation>
        <location evidence="1">Cell inner membrane</location>
        <topology evidence="1">Multi-pass membrane protein</topology>
    </subcellularLocation>
</comment>
<dbReference type="GO" id="GO:0022857">
    <property type="term" value="F:transmembrane transporter activity"/>
    <property type="evidence" value="ECO:0007669"/>
    <property type="project" value="UniProtKB-UniRule"/>
</dbReference>
<dbReference type="InterPro" id="IPR003744">
    <property type="entry name" value="YhhQ"/>
</dbReference>
<feature type="transmembrane region" description="Helical" evidence="1">
    <location>
        <begin position="29"/>
        <end position="51"/>
    </location>
</feature>
<dbReference type="AlphaFoldDB" id="A0A3A6W9L5"/>
<keyword evidence="1" id="KW-1133">Transmembrane helix</keyword>
<comment type="similarity">
    <text evidence="1">Belongs to the vitamin uptake transporter (VUT/ECF) (TC 2.A.88) family. Q precursor transporter subfamily.</text>
</comment>
<name>A0A3A6W9L5_LEGPN</name>
<keyword evidence="1" id="KW-0472">Membrane</keyword>
<evidence type="ECO:0000313" key="3">
    <source>
        <dbReference type="Proteomes" id="UP000277145"/>
    </source>
</evidence>
<dbReference type="GO" id="GO:0005886">
    <property type="term" value="C:plasma membrane"/>
    <property type="evidence" value="ECO:0007669"/>
    <property type="project" value="UniProtKB-SubCell"/>
</dbReference>
<feature type="transmembrane region" description="Helical" evidence="1">
    <location>
        <begin position="57"/>
        <end position="75"/>
    </location>
</feature>
<dbReference type="NCBIfam" id="NF008406">
    <property type="entry name" value="PRK11212.1"/>
    <property type="match status" value="1"/>
</dbReference>
<dbReference type="Pfam" id="PF02592">
    <property type="entry name" value="Vut_1"/>
    <property type="match status" value="1"/>
</dbReference>
<dbReference type="NCBIfam" id="TIGR00697">
    <property type="entry name" value="queuosine precursor transporter"/>
    <property type="match status" value="1"/>
</dbReference>
<keyword evidence="1" id="KW-0813">Transport</keyword>
<feature type="transmembrane region" description="Helical" evidence="1">
    <location>
        <begin position="87"/>
        <end position="106"/>
    </location>
</feature>
<comment type="caution">
    <text evidence="2">The sequence shown here is derived from an EMBL/GenBank/DDBJ whole genome shotgun (WGS) entry which is preliminary data.</text>
</comment>
<comment type="function">
    <text evidence="1">Involved in the import of queuosine (Q) precursors, required for Q precursor salvage.</text>
</comment>
<keyword evidence="1" id="KW-0997">Cell inner membrane</keyword>
<dbReference type="PANTHER" id="PTHR34300">
    <property type="entry name" value="QUEUOSINE PRECURSOR TRANSPORTER-RELATED"/>
    <property type="match status" value="1"/>
</dbReference>
<accession>A0A3A6W9L5</accession>
<feature type="transmembrane region" description="Helical" evidence="1">
    <location>
        <begin position="200"/>
        <end position="223"/>
    </location>
</feature>
<keyword evidence="1" id="KW-1003">Cell membrane</keyword>
<sequence length="231" mass="25822">MVIIVSMKAKGFFDEQSSLKKGKIGLNSVWMFSLGHIFLITLSNVLVQYPFAMMGFHTTWGAFTYPAIFILTDLTTRIATANKARKIIMLSMTPGLILSYLVASYIEAGNNLNENVLSVLHLMPLRIALACFIAYVVGQLLDVAVFQRYRNRPAWWLAPTLSAVAGNFIDTALFFTIAFYHCSNPFLSQNWPEIAMVDVFFKIMISLIAFVPVYGLVLSILGIKTTNKLMA</sequence>
<dbReference type="EMBL" id="QWDR01000001">
    <property type="protein sequence ID" value="RJY33765.1"/>
    <property type="molecule type" value="Genomic_DNA"/>
</dbReference>
<keyword evidence="1" id="KW-0812">Transmembrane</keyword>
<feature type="transmembrane region" description="Helical" evidence="1">
    <location>
        <begin position="126"/>
        <end position="145"/>
    </location>
</feature>